<dbReference type="EMBL" id="SRYA01000025">
    <property type="protein sequence ID" value="TGY95711.1"/>
    <property type="molecule type" value="Genomic_DNA"/>
</dbReference>
<organism evidence="1 2">
    <name type="scientific">Petralouisia muris</name>
    <dbReference type="NCBI Taxonomy" id="3032872"/>
    <lineage>
        <taxon>Bacteria</taxon>
        <taxon>Bacillati</taxon>
        <taxon>Bacillota</taxon>
        <taxon>Clostridia</taxon>
        <taxon>Lachnospirales</taxon>
        <taxon>Lachnospiraceae</taxon>
        <taxon>Petralouisia</taxon>
    </lineage>
</organism>
<dbReference type="Proteomes" id="UP000304953">
    <property type="component" value="Unassembled WGS sequence"/>
</dbReference>
<gene>
    <name evidence="1" type="ORF">E5329_13380</name>
</gene>
<reference evidence="1" key="1">
    <citation type="submission" date="2019-04" db="EMBL/GenBank/DDBJ databases">
        <title>Microbes associate with the intestines of laboratory mice.</title>
        <authorList>
            <person name="Navarre W."/>
            <person name="Wong E."/>
            <person name="Huang K."/>
            <person name="Tropini C."/>
            <person name="Ng K."/>
            <person name="Yu B."/>
        </authorList>
    </citation>
    <scope>NUCLEOTIDE SEQUENCE</scope>
    <source>
        <strain evidence="1">NM01_1-7b</strain>
    </source>
</reference>
<proteinExistence type="predicted"/>
<evidence type="ECO:0000313" key="2">
    <source>
        <dbReference type="Proteomes" id="UP000304953"/>
    </source>
</evidence>
<accession>A0AC61RVY3</accession>
<evidence type="ECO:0000313" key="1">
    <source>
        <dbReference type="EMBL" id="TGY95711.1"/>
    </source>
</evidence>
<comment type="caution">
    <text evidence="1">The sequence shown here is derived from an EMBL/GenBank/DDBJ whole genome shotgun (WGS) entry which is preliminary data.</text>
</comment>
<protein>
    <submittedName>
        <fullName evidence="1">Uncharacterized protein</fullName>
    </submittedName>
</protein>
<name>A0AC61RVY3_9FIRM</name>
<keyword evidence="2" id="KW-1185">Reference proteome</keyword>
<sequence length="715" mass="82729">MEFDILQQLNEEQRAAVACTEGYVRVIAGAGSGKTKALAHRYAYLVQELGISTANILCVTFTNKAANEMKTRIRSMIGDSDTGLVATFHGFCVRLLREDIHTMQYPEHFMILDSEDADTVLKNVYQENKIDSRAYTLTMAKDMISFRKHREDYLSWFLEMDLEKLREKYLNSPNPREQIFYGYLYEQRKVFGLDYDDLILSALYILKNFEEKRHKWQEKLEYIMVDEFQDVSAAQYELADLLSGYHKNLFIVGDPDQTIYSWRGADVHYILNFDKHHPDTQTIVMDRNYRSSPEILDVSNSLIAKNRLRVEKSLKPIRQAGRKALYNHARTVKEEAEWIAGKIKELREEGAGFSDIAILYRAHFVSRSLEEIFVKQQIPYVLYSGIEFYRRREVKDILSYLRMVAAGDDMSFLRVVNVPRRNIGNKRLDLLKEYAGAKGCSLYDALKENLQQDLIARSKASEFVDLIEKYRGIYKELKITDLLTGILNDSGYESMLRQSGEEERLDNLAELKQSVYNYEKETGEETLLEDYLQRIALFSNMDKKERKDSVKMMTVHTAKGLEFPYVFVCGLNEGIFPGKRVDTEEGLEEERRLAYVAYTRAGIGLFLSDAEGMNYDGSFRFPSRFIFNIGREYLNYVRELEPGLATNARHYISASERKLNLSAAGFSPGDQVRHKAFGLGKILEVKKEKGCYVIQFEKLETARNISFHAPLEGER</sequence>